<reference evidence="6" key="1">
    <citation type="submission" date="2022-11" db="UniProtKB">
        <authorList>
            <consortium name="WormBaseParasite"/>
        </authorList>
    </citation>
    <scope>IDENTIFICATION</scope>
</reference>
<feature type="domain" description="Protein kinase" evidence="4">
    <location>
        <begin position="172"/>
        <end position="385"/>
    </location>
</feature>
<dbReference type="Gene3D" id="1.10.510.10">
    <property type="entry name" value="Transferase(Phosphotransferase) domain 1"/>
    <property type="match status" value="1"/>
</dbReference>
<dbReference type="SUPFAM" id="SSF56112">
    <property type="entry name" value="Protein kinase-like (PK-like)"/>
    <property type="match status" value="1"/>
</dbReference>
<dbReference type="InterPro" id="IPR020635">
    <property type="entry name" value="Tyr_kinase_cat_dom"/>
</dbReference>
<dbReference type="PROSITE" id="PS00107">
    <property type="entry name" value="PROTEIN_KINASE_ATP"/>
    <property type="match status" value="1"/>
</dbReference>
<dbReference type="InterPro" id="IPR050122">
    <property type="entry name" value="RTK"/>
</dbReference>
<keyword evidence="2" id="KW-0067">ATP-binding</keyword>
<dbReference type="InterPro" id="IPR000719">
    <property type="entry name" value="Prot_kinase_dom"/>
</dbReference>
<sequence length="385" mass="44185">MEDFETTSVGGSSIRSSQATTDSSMTEKIISELDMEDKSDEFNDRVNEKDEAKQKILIADQLLMQRGLTPPAHVKEELHHTNNADSTTAAESAENEDPKTKSQQASDVIKPYVAVEFNHLPGELPQENNDDETDESFALMKDESATNGYVPVQQIADYLVYNERFEVDPRQIKKERRIGEGFYGDVYLGTLSRSKENIQVAIKMAKDEKSVLRDEMKILMYLQSTARPKLGRKVSVETREWYDHDERFTLVRLADREGNAISRREEKCWSFGVVIWELFTFAKQLPYETELENFGKSINSWQSLVVYLSKGHRLTLPSIVPSDIRTIVTELWNEDPVKRPNFLECRRTIRRVLQQACENIVLDESVSSLNIAETAEFHTEEEVLC</sequence>
<feature type="region of interest" description="Disordered" evidence="3">
    <location>
        <begin position="81"/>
        <end position="107"/>
    </location>
</feature>
<evidence type="ECO:0000256" key="1">
    <source>
        <dbReference type="ARBA" id="ARBA00004167"/>
    </source>
</evidence>
<dbReference type="Gene3D" id="3.30.200.20">
    <property type="entry name" value="Phosphorylase Kinase, domain 1"/>
    <property type="match status" value="1"/>
</dbReference>
<dbReference type="Pfam" id="PF07714">
    <property type="entry name" value="PK_Tyr_Ser-Thr"/>
    <property type="match status" value="2"/>
</dbReference>
<feature type="compositionally biased region" description="Polar residues" evidence="3">
    <location>
        <begin position="1"/>
        <end position="26"/>
    </location>
</feature>
<dbReference type="GO" id="GO:0043235">
    <property type="term" value="C:receptor complex"/>
    <property type="evidence" value="ECO:0007669"/>
    <property type="project" value="TreeGrafter"/>
</dbReference>
<dbReference type="AlphaFoldDB" id="A0A914X2M9"/>
<name>A0A914X2M9_9BILA</name>
<keyword evidence="2" id="KW-0547">Nucleotide-binding</keyword>
<evidence type="ECO:0000256" key="2">
    <source>
        <dbReference type="PROSITE-ProRule" id="PRU10141"/>
    </source>
</evidence>
<organism evidence="5 6">
    <name type="scientific">Plectus sambesii</name>
    <dbReference type="NCBI Taxonomy" id="2011161"/>
    <lineage>
        <taxon>Eukaryota</taxon>
        <taxon>Metazoa</taxon>
        <taxon>Ecdysozoa</taxon>
        <taxon>Nematoda</taxon>
        <taxon>Chromadorea</taxon>
        <taxon>Plectida</taxon>
        <taxon>Plectina</taxon>
        <taxon>Plectoidea</taxon>
        <taxon>Plectidae</taxon>
        <taxon>Plectus</taxon>
    </lineage>
</organism>
<comment type="subcellular location">
    <subcellularLocation>
        <location evidence="1">Membrane</location>
        <topology evidence="1">Single-pass membrane protein</topology>
    </subcellularLocation>
</comment>
<dbReference type="InterPro" id="IPR017441">
    <property type="entry name" value="Protein_kinase_ATP_BS"/>
</dbReference>
<accession>A0A914X2M9</accession>
<dbReference type="GO" id="GO:0005886">
    <property type="term" value="C:plasma membrane"/>
    <property type="evidence" value="ECO:0007669"/>
    <property type="project" value="TreeGrafter"/>
</dbReference>
<feature type="compositionally biased region" description="Basic and acidic residues" evidence="3">
    <location>
        <begin position="40"/>
        <end position="51"/>
    </location>
</feature>
<dbReference type="PANTHER" id="PTHR24416">
    <property type="entry name" value="TYROSINE-PROTEIN KINASE RECEPTOR"/>
    <property type="match status" value="1"/>
</dbReference>
<dbReference type="SMART" id="SM00219">
    <property type="entry name" value="TyrKc"/>
    <property type="match status" value="1"/>
</dbReference>
<dbReference type="PROSITE" id="PS50011">
    <property type="entry name" value="PROTEIN_KINASE_DOM"/>
    <property type="match status" value="1"/>
</dbReference>
<feature type="binding site" evidence="2">
    <location>
        <position position="203"/>
    </location>
    <ligand>
        <name>ATP</name>
        <dbReference type="ChEBI" id="CHEBI:30616"/>
    </ligand>
</feature>
<proteinExistence type="predicted"/>
<dbReference type="GO" id="GO:0004714">
    <property type="term" value="F:transmembrane receptor protein tyrosine kinase activity"/>
    <property type="evidence" value="ECO:0007669"/>
    <property type="project" value="TreeGrafter"/>
</dbReference>
<evidence type="ECO:0000313" key="5">
    <source>
        <dbReference type="Proteomes" id="UP000887566"/>
    </source>
</evidence>
<dbReference type="InterPro" id="IPR001245">
    <property type="entry name" value="Ser-Thr/Tyr_kinase_cat_dom"/>
</dbReference>
<dbReference type="WBParaSite" id="PSAMB.scaffold6085size10240.g27884.t2">
    <property type="protein sequence ID" value="PSAMB.scaffold6085size10240.g27884.t2"/>
    <property type="gene ID" value="PSAMB.scaffold6085size10240.g27884"/>
</dbReference>
<protein>
    <submittedName>
        <fullName evidence="6">Protein kinase domain-containing protein</fullName>
    </submittedName>
</protein>
<dbReference type="GO" id="GO:0007169">
    <property type="term" value="P:cell surface receptor protein tyrosine kinase signaling pathway"/>
    <property type="evidence" value="ECO:0007669"/>
    <property type="project" value="TreeGrafter"/>
</dbReference>
<evidence type="ECO:0000313" key="6">
    <source>
        <dbReference type="WBParaSite" id="PSAMB.scaffold6085size10240.g27884.t2"/>
    </source>
</evidence>
<evidence type="ECO:0000259" key="4">
    <source>
        <dbReference type="PROSITE" id="PS50011"/>
    </source>
</evidence>
<dbReference type="GO" id="GO:0005524">
    <property type="term" value="F:ATP binding"/>
    <property type="evidence" value="ECO:0007669"/>
    <property type="project" value="UniProtKB-UniRule"/>
</dbReference>
<evidence type="ECO:0000256" key="3">
    <source>
        <dbReference type="SAM" id="MobiDB-lite"/>
    </source>
</evidence>
<dbReference type="Proteomes" id="UP000887566">
    <property type="component" value="Unplaced"/>
</dbReference>
<feature type="region of interest" description="Disordered" evidence="3">
    <location>
        <begin position="1"/>
        <end position="51"/>
    </location>
</feature>
<dbReference type="InterPro" id="IPR011009">
    <property type="entry name" value="Kinase-like_dom_sf"/>
</dbReference>
<keyword evidence="5" id="KW-1185">Reference proteome</keyword>
<dbReference type="PANTHER" id="PTHR24416:SF600">
    <property type="entry name" value="PDGF- AND VEGF-RECEPTOR RELATED, ISOFORM J"/>
    <property type="match status" value="1"/>
</dbReference>